<keyword evidence="1" id="KW-0732">Signal</keyword>
<dbReference type="AlphaFoldDB" id="A0A1H4KGW9"/>
<organism evidence="3 4">
    <name type="scientific">Nocardioides exalbidus</name>
    <dbReference type="NCBI Taxonomy" id="402596"/>
    <lineage>
        <taxon>Bacteria</taxon>
        <taxon>Bacillati</taxon>
        <taxon>Actinomycetota</taxon>
        <taxon>Actinomycetes</taxon>
        <taxon>Propionibacteriales</taxon>
        <taxon>Nocardioidaceae</taxon>
        <taxon>Nocardioides</taxon>
    </lineage>
</organism>
<dbReference type="RefSeq" id="WP_090967762.1">
    <property type="nucleotide sequence ID" value="NZ_FNRT01000002.1"/>
</dbReference>
<reference evidence="4" key="1">
    <citation type="submission" date="2016-10" db="EMBL/GenBank/DDBJ databases">
        <authorList>
            <person name="Varghese N."/>
            <person name="Submissions S."/>
        </authorList>
    </citation>
    <scope>NUCLEOTIDE SEQUENCE [LARGE SCALE GENOMIC DNA]</scope>
    <source>
        <strain evidence="4">DSM 22017</strain>
    </source>
</reference>
<dbReference type="Pfam" id="PF11790">
    <property type="entry name" value="Glyco_hydro_cc"/>
    <property type="match status" value="1"/>
</dbReference>
<dbReference type="SUPFAM" id="SSF51445">
    <property type="entry name" value="(Trans)glycosidases"/>
    <property type="match status" value="1"/>
</dbReference>
<dbReference type="InterPro" id="IPR024655">
    <property type="entry name" value="Asl1_glyco_hydro_catalytic"/>
</dbReference>
<accession>A0A1H4KGW9</accession>
<dbReference type="PANTHER" id="PTHR34154:SF3">
    <property type="entry name" value="ALKALI-SENSITIVE LINKAGE PROTEIN 1"/>
    <property type="match status" value="1"/>
</dbReference>
<evidence type="ECO:0000256" key="1">
    <source>
        <dbReference type="SAM" id="SignalP"/>
    </source>
</evidence>
<feature type="chain" id="PRO_5011685175" evidence="1">
    <location>
        <begin position="24"/>
        <end position="276"/>
    </location>
</feature>
<dbReference type="GO" id="GO:0071966">
    <property type="term" value="P:fungal-type cell wall polysaccharide metabolic process"/>
    <property type="evidence" value="ECO:0007669"/>
    <property type="project" value="TreeGrafter"/>
</dbReference>
<keyword evidence="4" id="KW-1185">Reference proteome</keyword>
<feature type="domain" description="Asl1-like glycosyl hydrolase catalytic" evidence="2">
    <location>
        <begin position="51"/>
        <end position="272"/>
    </location>
</feature>
<protein>
    <submittedName>
        <fullName evidence="3">Glycosyl hydrolase catalytic core</fullName>
    </submittedName>
</protein>
<dbReference type="EMBL" id="FNRT01000002">
    <property type="protein sequence ID" value="SEB57365.1"/>
    <property type="molecule type" value="Genomic_DNA"/>
</dbReference>
<dbReference type="GO" id="GO:0016787">
    <property type="term" value="F:hydrolase activity"/>
    <property type="evidence" value="ECO:0007669"/>
    <property type="project" value="UniProtKB-KW"/>
</dbReference>
<dbReference type="InterPro" id="IPR053183">
    <property type="entry name" value="ASL1"/>
</dbReference>
<feature type="signal peptide" evidence="1">
    <location>
        <begin position="1"/>
        <end position="23"/>
    </location>
</feature>
<dbReference type="InterPro" id="IPR017853">
    <property type="entry name" value="GH"/>
</dbReference>
<gene>
    <name evidence="3" type="ORF">SAMN04489844_0567</name>
</gene>
<dbReference type="Gene3D" id="3.20.20.80">
    <property type="entry name" value="Glycosidases"/>
    <property type="match status" value="1"/>
</dbReference>
<evidence type="ECO:0000313" key="3">
    <source>
        <dbReference type="EMBL" id="SEB57365.1"/>
    </source>
</evidence>
<name>A0A1H4KGW9_9ACTN</name>
<evidence type="ECO:0000313" key="4">
    <source>
        <dbReference type="Proteomes" id="UP000198742"/>
    </source>
</evidence>
<proteinExistence type="predicted"/>
<dbReference type="PANTHER" id="PTHR34154">
    <property type="entry name" value="ALKALI-SENSITIVE LINKAGE PROTEIN 1"/>
    <property type="match status" value="1"/>
</dbReference>
<dbReference type="OrthoDB" id="8611574at2"/>
<dbReference type="Proteomes" id="UP000198742">
    <property type="component" value="Unassembled WGS sequence"/>
</dbReference>
<evidence type="ECO:0000259" key="2">
    <source>
        <dbReference type="Pfam" id="PF11790"/>
    </source>
</evidence>
<dbReference type="STRING" id="402596.SAMN04489844_0567"/>
<sequence>MSRLGALLVVPLLAALLTDPAAAAPATERVQSREVRGVGVWEMRGATKALRKSRAGWYHAWTAEPPAYVGRTRAEFVPMIWGAGSVTDEALASAKQHGPWLLGFNEPDLAEQADMDVEQALDLWPRLESTGLRLVSPAVAIGGADAGGWLDRFMTGAEQRDLRVDAVALHWYGGDWRPRRAVEQLTSYLDAVHDRYGKPIWLTEVALMRFDGGPRVPPGKVQARFVKLMSRALGTRDWVSRWAWFGLPAAAKGPSSGLYKPGARPTAVGRAYAALP</sequence>
<keyword evidence="3" id="KW-0378">Hydrolase</keyword>